<reference evidence="1 2" key="1">
    <citation type="submission" date="2019-06" db="EMBL/GenBank/DDBJ databases">
        <title>Description of Kitasatospora acidophila sp. nov. isolated from pine grove soil, and reclassification of Streptomyces novaecaesareae to Kitasatospora novaeceasareae comb. nov.</title>
        <authorList>
            <person name="Kim M.J."/>
        </authorList>
    </citation>
    <scope>NUCLEOTIDE SEQUENCE [LARGE SCALE GENOMIC DNA]</scope>
    <source>
        <strain evidence="1 2">MMS16-CNU292</strain>
    </source>
</reference>
<dbReference type="RefSeq" id="WP_141632982.1">
    <property type="nucleotide sequence ID" value="NZ_VIGB01000003.1"/>
</dbReference>
<dbReference type="OrthoDB" id="3428054at2"/>
<dbReference type="AlphaFoldDB" id="A0A540VZX2"/>
<evidence type="ECO:0000313" key="1">
    <source>
        <dbReference type="EMBL" id="TQF02283.1"/>
    </source>
</evidence>
<dbReference type="EMBL" id="VIGB01000003">
    <property type="protein sequence ID" value="TQF02283.1"/>
    <property type="molecule type" value="Genomic_DNA"/>
</dbReference>
<comment type="caution">
    <text evidence="1">The sequence shown here is derived from an EMBL/GenBank/DDBJ whole genome shotgun (WGS) entry which is preliminary data.</text>
</comment>
<keyword evidence="2" id="KW-1185">Reference proteome</keyword>
<dbReference type="Proteomes" id="UP000319103">
    <property type="component" value="Unassembled WGS sequence"/>
</dbReference>
<protein>
    <submittedName>
        <fullName evidence="1">Uncharacterized protein</fullName>
    </submittedName>
</protein>
<evidence type="ECO:0000313" key="2">
    <source>
        <dbReference type="Proteomes" id="UP000319103"/>
    </source>
</evidence>
<organism evidence="1 2">
    <name type="scientific">Kitasatospora acidiphila</name>
    <dbReference type="NCBI Taxonomy" id="2567942"/>
    <lineage>
        <taxon>Bacteria</taxon>
        <taxon>Bacillati</taxon>
        <taxon>Actinomycetota</taxon>
        <taxon>Actinomycetes</taxon>
        <taxon>Kitasatosporales</taxon>
        <taxon>Streptomycetaceae</taxon>
        <taxon>Kitasatospora</taxon>
    </lineage>
</organism>
<sequence length="301" mass="31602">MVIMEQAVSLVAPAPLPAAGGAAVAVALVADAMDYGRLRAVGLLGPADYGRYLREAERQLRGIDGHGVAVHLRVLEPVDYLDYCTVRGLRPGAPAARVAYAADPQLAGEPFVYAGQRMAQLLPALVDDHLARVRLTVALAELAGRPGARAAVRVAERLYDDLLSGLGEGRHRLLLRWARAEQRQVVEHEACVAGGRRVAGERQAEAFRALLAAGLASGARGELLTASTGPARSRAAPCHTVRGWRLACGGLAPLAVEELRVLLARLPDRRAGLVRPGCGPVRIRAGFRLGRGSGVSLGAGG</sequence>
<accession>A0A540VZX2</accession>
<gene>
    <name evidence="1" type="ORF">E6W39_08355</name>
</gene>
<proteinExistence type="predicted"/>
<name>A0A540VZX2_9ACTN</name>